<dbReference type="Gene3D" id="1.10.8.60">
    <property type="match status" value="1"/>
</dbReference>
<protein>
    <submittedName>
        <fullName evidence="6">ATPase family protein associated with various cellular activities (AAA)</fullName>
    </submittedName>
</protein>
<evidence type="ECO:0000313" key="7">
    <source>
        <dbReference type="Proteomes" id="UP000295146"/>
    </source>
</evidence>
<proteinExistence type="inferred from homology"/>
<dbReference type="SMART" id="SM00382">
    <property type="entry name" value="AAA"/>
    <property type="match status" value="1"/>
</dbReference>
<evidence type="ECO:0000256" key="3">
    <source>
        <dbReference type="ARBA" id="ARBA00022840"/>
    </source>
</evidence>
<dbReference type="Pfam" id="PF00004">
    <property type="entry name" value="AAA"/>
    <property type="match status" value="1"/>
</dbReference>
<comment type="caution">
    <text evidence="6">The sequence shown here is derived from an EMBL/GenBank/DDBJ whole genome shotgun (WGS) entry which is preliminary data.</text>
</comment>
<keyword evidence="2" id="KW-0547">Nucleotide-binding</keyword>
<evidence type="ECO:0000259" key="5">
    <source>
        <dbReference type="SMART" id="SM00382"/>
    </source>
</evidence>
<feature type="compositionally biased region" description="Low complexity" evidence="4">
    <location>
        <begin position="475"/>
        <end position="497"/>
    </location>
</feature>
<gene>
    <name evidence="6" type="ORF">EV653_1450</name>
</gene>
<sequence length="519" mass="55802">MPDETEVDEFARLFTRFLERMQQSAPRSSRESLRDRLRAHLGVDPEQVPVVSASFPPYDLPNVQRAIEAWFESFEVLGLAGSDRGHHSLGELLELAEYDRFGIGAVDYQRLQIDVDEDMDCVAFGFYLGVRGEDRYVALLRAANPQYGRGSVELEVLAVEKAAGDRFLGALPGLIREHNVFRGKVVSFEGHEFGQGVGPFRLHPRPGITRADVVLPDGVLERIEREVVGIAAHRETLLAAGQHLRRGVLLYGPPGTGKTHTIRYVLSQLPDFTVVLLAGTSIHFISQACALARMLQPALVVLEDCDLVAEARDYSRGAENPLLFQVLNEMDGLAQDADVAFLLTTNRADLLEPALMQRPGRVDMAVEVPLPDADGRGRLLRLYGPGLELSAELVDEIVEQTAGTTASFMKELVRRTVLLAAEAGEAPGADHLRAAVAELLSSRDTLTRRLLGATGSEPSDDQAGAAEPPGPGTAPEPGMAGPGAAPQPGATPGLAGPSAGAGRLPKRGPMPGVYKGFIG</sequence>
<keyword evidence="3" id="KW-0067">ATP-binding</keyword>
<reference evidence="6 7" key="1">
    <citation type="submission" date="2019-03" db="EMBL/GenBank/DDBJ databases">
        <title>Genomic Encyclopedia of Type Strains, Phase III (KMG-III): the genomes of soil and plant-associated and newly described type strains.</title>
        <authorList>
            <person name="Whitman W."/>
        </authorList>
    </citation>
    <scope>NUCLEOTIDE SEQUENCE [LARGE SCALE GENOMIC DNA]</scope>
    <source>
        <strain evidence="6 7">VKM Ac-2573</strain>
    </source>
</reference>
<dbReference type="InterPro" id="IPR050221">
    <property type="entry name" value="26S_Proteasome_ATPase"/>
</dbReference>
<comment type="similarity">
    <text evidence="1">Belongs to the AAA ATPase family.</text>
</comment>
<keyword evidence="7" id="KW-1185">Reference proteome</keyword>
<name>A0A4R8CJB0_9ACTN</name>
<evidence type="ECO:0000256" key="4">
    <source>
        <dbReference type="SAM" id="MobiDB-lite"/>
    </source>
</evidence>
<dbReference type="OrthoDB" id="9809379at2"/>
<dbReference type="InterPro" id="IPR003593">
    <property type="entry name" value="AAA+_ATPase"/>
</dbReference>
<dbReference type="InterPro" id="IPR027417">
    <property type="entry name" value="P-loop_NTPase"/>
</dbReference>
<organism evidence="6 7">
    <name type="scientific">Kribbella pratensis</name>
    <dbReference type="NCBI Taxonomy" id="2512112"/>
    <lineage>
        <taxon>Bacteria</taxon>
        <taxon>Bacillati</taxon>
        <taxon>Actinomycetota</taxon>
        <taxon>Actinomycetes</taxon>
        <taxon>Propionibacteriales</taxon>
        <taxon>Kribbellaceae</taxon>
        <taxon>Kribbella</taxon>
    </lineage>
</organism>
<dbReference type="EMBL" id="SODP01000001">
    <property type="protein sequence ID" value="TDW76304.1"/>
    <property type="molecule type" value="Genomic_DNA"/>
</dbReference>
<dbReference type="Proteomes" id="UP000295146">
    <property type="component" value="Unassembled WGS sequence"/>
</dbReference>
<dbReference type="CDD" id="cd19481">
    <property type="entry name" value="RecA-like_protease"/>
    <property type="match status" value="1"/>
</dbReference>
<dbReference type="RefSeq" id="WP_134099133.1">
    <property type="nucleotide sequence ID" value="NZ_SODP01000001.1"/>
</dbReference>
<dbReference type="GO" id="GO:0005524">
    <property type="term" value="F:ATP binding"/>
    <property type="evidence" value="ECO:0007669"/>
    <property type="project" value="UniProtKB-KW"/>
</dbReference>
<dbReference type="Gene3D" id="3.40.50.300">
    <property type="entry name" value="P-loop containing nucleotide triphosphate hydrolases"/>
    <property type="match status" value="1"/>
</dbReference>
<feature type="domain" description="AAA+ ATPase" evidence="5">
    <location>
        <begin position="244"/>
        <end position="372"/>
    </location>
</feature>
<dbReference type="GO" id="GO:0016887">
    <property type="term" value="F:ATP hydrolysis activity"/>
    <property type="evidence" value="ECO:0007669"/>
    <property type="project" value="InterPro"/>
</dbReference>
<evidence type="ECO:0000256" key="1">
    <source>
        <dbReference type="ARBA" id="ARBA00006914"/>
    </source>
</evidence>
<evidence type="ECO:0000313" key="6">
    <source>
        <dbReference type="EMBL" id="TDW76304.1"/>
    </source>
</evidence>
<dbReference type="PANTHER" id="PTHR23073">
    <property type="entry name" value="26S PROTEASOME REGULATORY SUBUNIT"/>
    <property type="match status" value="1"/>
</dbReference>
<dbReference type="InterPro" id="IPR003959">
    <property type="entry name" value="ATPase_AAA_core"/>
</dbReference>
<accession>A0A4R8CJB0</accession>
<dbReference type="AlphaFoldDB" id="A0A4R8CJB0"/>
<feature type="region of interest" description="Disordered" evidence="4">
    <location>
        <begin position="452"/>
        <end position="519"/>
    </location>
</feature>
<evidence type="ECO:0000256" key="2">
    <source>
        <dbReference type="ARBA" id="ARBA00022741"/>
    </source>
</evidence>
<dbReference type="SUPFAM" id="SSF52540">
    <property type="entry name" value="P-loop containing nucleoside triphosphate hydrolases"/>
    <property type="match status" value="1"/>
</dbReference>